<dbReference type="OMA" id="MCKNPVE"/>
<feature type="compositionally biased region" description="Low complexity" evidence="12">
    <location>
        <begin position="411"/>
        <end position="424"/>
    </location>
</feature>
<sequence>MISSKSRLVVPYGLKTLLEGVSRAILKTNPSNITEFAAVYFKELILFREGNMSLDIKDLVKQFHQIKVEKWSEGMMLEKKLERLKESEGTPVVFQEPTRMEKCTDTEEDSISGPQFTNKTTQFPLVSAECLQPETGEAVHRPSSKPATPKATTPPPSPSPAPATAEFAYIPADPAQFATQMLGNVASTHSHESDVLMVDTATSMPVFIEEVLSTEVAEELVVAAPLVYPGEVQVVSQASVQVDVGSKPKDREAEPSAASSVPLQDEQHPPVRDQAPQVTSALHISSIYNGAPVTEGVVVIPATEMQQLPSVSPKLVVYEMPSGMCKNPVESEKLAESQTADYQPLVHVEVEAVVVLSDPSFQGQPEPPAEPLDAEDLIETGPERSLHLEVEIMSIDPDKPGQESAQETEGEAAPPGAAARSSSGPFPPVLEGLTEPIQPEGEATSEQVW</sequence>
<evidence type="ECO:0000256" key="5">
    <source>
        <dbReference type="ARBA" id="ARBA00022723"/>
    </source>
</evidence>
<reference evidence="14" key="2">
    <citation type="submission" date="2025-09" db="UniProtKB">
        <authorList>
            <consortium name="Ensembl"/>
        </authorList>
    </citation>
    <scope>IDENTIFICATION</scope>
</reference>
<dbReference type="PANTHER" id="PTHR15494">
    <property type="entry name" value="CALCIUM-BINDING TYROSINE PHOSPHORYLATION-REGULATED PROTEIN"/>
    <property type="match status" value="1"/>
</dbReference>
<evidence type="ECO:0000256" key="10">
    <source>
        <dbReference type="ARBA" id="ARBA00023273"/>
    </source>
</evidence>
<dbReference type="AlphaFoldDB" id="A0A8C2W479"/>
<gene>
    <name evidence="14" type="primary">Cabyr</name>
</gene>
<keyword evidence="3" id="KW-0963">Cytoplasm</keyword>
<keyword evidence="10" id="KW-0966">Cell projection</keyword>
<evidence type="ECO:0000256" key="1">
    <source>
        <dbReference type="ARBA" id="ARBA00004230"/>
    </source>
</evidence>
<feature type="region of interest" description="Disordered" evidence="12">
    <location>
        <begin position="396"/>
        <end position="449"/>
    </location>
</feature>
<name>A0A8C2W479_CHILA</name>
<feature type="region of interest" description="Disordered" evidence="12">
    <location>
        <begin position="243"/>
        <end position="273"/>
    </location>
</feature>
<feature type="compositionally biased region" description="Pro residues" evidence="12">
    <location>
        <begin position="152"/>
        <end position="161"/>
    </location>
</feature>
<keyword evidence="4" id="KW-0597">Phosphoprotein</keyword>
<evidence type="ECO:0000256" key="8">
    <source>
        <dbReference type="ARBA" id="ARBA00023069"/>
    </source>
</evidence>
<dbReference type="GO" id="GO:0035686">
    <property type="term" value="C:sperm fibrous sheath"/>
    <property type="evidence" value="ECO:0007669"/>
    <property type="project" value="TreeGrafter"/>
</dbReference>
<keyword evidence="8" id="KW-0969">Cilium</keyword>
<evidence type="ECO:0000256" key="7">
    <source>
        <dbReference type="ARBA" id="ARBA00022846"/>
    </source>
</evidence>
<keyword evidence="6" id="KW-0106">Calcium</keyword>
<evidence type="ECO:0000259" key="13">
    <source>
        <dbReference type="SMART" id="SM00394"/>
    </source>
</evidence>
<dbReference type="FunFam" id="1.20.890.10:FF:000005">
    <property type="entry name" value="calcium-binding tyrosine phosphorylation-regulated protein isoform X1"/>
    <property type="match status" value="1"/>
</dbReference>
<evidence type="ECO:0000256" key="6">
    <source>
        <dbReference type="ARBA" id="ARBA00022837"/>
    </source>
</evidence>
<dbReference type="GO" id="GO:0005509">
    <property type="term" value="F:calcium ion binding"/>
    <property type="evidence" value="ECO:0007669"/>
    <property type="project" value="InterPro"/>
</dbReference>
<evidence type="ECO:0000256" key="11">
    <source>
        <dbReference type="ARBA" id="ARBA00071650"/>
    </source>
</evidence>
<evidence type="ECO:0000256" key="9">
    <source>
        <dbReference type="ARBA" id="ARBA00023212"/>
    </source>
</evidence>
<dbReference type="Gene3D" id="1.20.890.10">
    <property type="entry name" value="cAMP-dependent protein kinase regulatory subunit, dimerization-anchoring domain"/>
    <property type="match status" value="1"/>
</dbReference>
<evidence type="ECO:0000313" key="14">
    <source>
        <dbReference type="Ensembl" id="ENSCLAP00000022862.1"/>
    </source>
</evidence>
<evidence type="ECO:0000256" key="2">
    <source>
        <dbReference type="ARBA" id="ARBA00004245"/>
    </source>
</evidence>
<dbReference type="SUPFAM" id="SSF47391">
    <property type="entry name" value="Dimerization-anchoring domain of cAMP-dependent PK regulatory subunit"/>
    <property type="match status" value="1"/>
</dbReference>
<dbReference type="PANTHER" id="PTHR15494:SF0">
    <property type="entry name" value="CALCIUM-BINDING TYROSINE PHOSPHORYLATION-REGULATED PROTEIN"/>
    <property type="match status" value="1"/>
</dbReference>
<feature type="region of interest" description="Disordered" evidence="12">
    <location>
        <begin position="135"/>
        <end position="164"/>
    </location>
</feature>
<dbReference type="Proteomes" id="UP000694398">
    <property type="component" value="Unassembled WGS sequence"/>
</dbReference>
<dbReference type="GeneTree" id="ENSGT00390000000444"/>
<proteinExistence type="predicted"/>
<dbReference type="GO" id="GO:0048240">
    <property type="term" value="P:sperm capacitation"/>
    <property type="evidence" value="ECO:0007669"/>
    <property type="project" value="InterPro"/>
</dbReference>
<keyword evidence="9" id="KW-0206">Cytoskeleton</keyword>
<evidence type="ECO:0000256" key="4">
    <source>
        <dbReference type="ARBA" id="ARBA00022553"/>
    </source>
</evidence>
<dbReference type="Ensembl" id="ENSCLAT00000023074.1">
    <property type="protein sequence ID" value="ENSCLAP00000022862.1"/>
    <property type="gene ID" value="ENSCLAG00000015684.1"/>
</dbReference>
<dbReference type="GO" id="GO:0005856">
    <property type="term" value="C:cytoskeleton"/>
    <property type="evidence" value="ECO:0007669"/>
    <property type="project" value="UniProtKB-SubCell"/>
</dbReference>
<comment type="subcellular location">
    <subcellularLocation>
        <location evidence="1">Cell projection</location>
        <location evidence="1">Cilium</location>
        <location evidence="1">Flagellum</location>
    </subcellularLocation>
    <subcellularLocation>
        <location evidence="2">Cytoplasm</location>
        <location evidence="2">Cytoskeleton</location>
    </subcellularLocation>
</comment>
<keyword evidence="15" id="KW-1185">Reference proteome</keyword>
<dbReference type="GO" id="GO:0005737">
    <property type="term" value="C:cytoplasm"/>
    <property type="evidence" value="ECO:0007669"/>
    <property type="project" value="TreeGrafter"/>
</dbReference>
<dbReference type="InterPro" id="IPR038848">
    <property type="entry name" value="CABYR"/>
</dbReference>
<dbReference type="CDD" id="cd12100">
    <property type="entry name" value="DD_CABYR_SP17"/>
    <property type="match status" value="1"/>
</dbReference>
<accession>A0A8C2W479</accession>
<dbReference type="InterPro" id="IPR047579">
    <property type="entry name" value="DD_CABYR_SP17"/>
</dbReference>
<evidence type="ECO:0000256" key="3">
    <source>
        <dbReference type="ARBA" id="ARBA00022490"/>
    </source>
</evidence>
<dbReference type="SMART" id="SM00394">
    <property type="entry name" value="RIIa"/>
    <property type="match status" value="1"/>
</dbReference>
<keyword evidence="5" id="KW-0479">Metal-binding</keyword>
<evidence type="ECO:0000313" key="15">
    <source>
        <dbReference type="Proteomes" id="UP000694398"/>
    </source>
</evidence>
<feature type="domain" description="RIIa" evidence="13">
    <location>
        <begin position="12"/>
        <end position="49"/>
    </location>
</feature>
<dbReference type="Pfam" id="PF02197">
    <property type="entry name" value="RIIa"/>
    <property type="match status" value="1"/>
</dbReference>
<keyword evidence="7" id="KW-0282">Flagellum</keyword>
<protein>
    <recommendedName>
        <fullName evidence="11">Calcium-binding tyrosine phosphorylation-regulated protein</fullName>
    </recommendedName>
</protein>
<evidence type="ECO:0000256" key="12">
    <source>
        <dbReference type="SAM" id="MobiDB-lite"/>
    </source>
</evidence>
<dbReference type="InterPro" id="IPR003117">
    <property type="entry name" value="cAMP_dep_PK_reg_su_I/II_a/b"/>
</dbReference>
<reference evidence="14" key="1">
    <citation type="submission" date="2025-08" db="UniProtKB">
        <authorList>
            <consortium name="Ensembl"/>
        </authorList>
    </citation>
    <scope>IDENTIFICATION</scope>
</reference>
<organism evidence="14 15">
    <name type="scientific">Chinchilla lanigera</name>
    <name type="common">Long-tailed chinchilla</name>
    <name type="synonym">Chinchilla villidera</name>
    <dbReference type="NCBI Taxonomy" id="34839"/>
    <lineage>
        <taxon>Eukaryota</taxon>
        <taxon>Metazoa</taxon>
        <taxon>Chordata</taxon>
        <taxon>Craniata</taxon>
        <taxon>Vertebrata</taxon>
        <taxon>Euteleostomi</taxon>
        <taxon>Mammalia</taxon>
        <taxon>Eutheria</taxon>
        <taxon>Euarchontoglires</taxon>
        <taxon>Glires</taxon>
        <taxon>Rodentia</taxon>
        <taxon>Hystricomorpha</taxon>
        <taxon>Chinchillidae</taxon>
        <taxon>Chinchilla</taxon>
    </lineage>
</organism>